<reference evidence="2" key="2">
    <citation type="submission" date="2025-08" db="UniProtKB">
        <authorList>
            <consortium name="Ensembl"/>
        </authorList>
    </citation>
    <scope>IDENTIFICATION</scope>
</reference>
<evidence type="ECO:0000313" key="2">
    <source>
        <dbReference type="Ensembl" id="ENSPEMP00000018966.2"/>
    </source>
</evidence>
<feature type="compositionally biased region" description="Basic and acidic residues" evidence="1">
    <location>
        <begin position="68"/>
        <end position="89"/>
    </location>
</feature>
<proteinExistence type="predicted"/>
<feature type="compositionally biased region" description="Polar residues" evidence="1">
    <location>
        <begin position="211"/>
        <end position="224"/>
    </location>
</feature>
<dbReference type="AlphaFoldDB" id="A0A8C8TSM7"/>
<name>A0A8C8TSM7_PERMB</name>
<protein>
    <submittedName>
        <fullName evidence="2">Uncharacterized protein</fullName>
    </submittedName>
</protein>
<feature type="region of interest" description="Disordered" evidence="1">
    <location>
        <begin position="190"/>
        <end position="298"/>
    </location>
</feature>
<evidence type="ECO:0000256" key="1">
    <source>
        <dbReference type="SAM" id="MobiDB-lite"/>
    </source>
</evidence>
<organism evidence="2 3">
    <name type="scientific">Peromyscus maniculatus bairdii</name>
    <name type="common">Prairie deer mouse</name>
    <dbReference type="NCBI Taxonomy" id="230844"/>
    <lineage>
        <taxon>Eukaryota</taxon>
        <taxon>Metazoa</taxon>
        <taxon>Chordata</taxon>
        <taxon>Craniata</taxon>
        <taxon>Vertebrata</taxon>
        <taxon>Euteleostomi</taxon>
        <taxon>Mammalia</taxon>
        <taxon>Eutheria</taxon>
        <taxon>Euarchontoglires</taxon>
        <taxon>Glires</taxon>
        <taxon>Rodentia</taxon>
        <taxon>Myomorpha</taxon>
        <taxon>Muroidea</taxon>
        <taxon>Cricetidae</taxon>
        <taxon>Neotominae</taxon>
        <taxon>Peromyscus</taxon>
    </lineage>
</organism>
<evidence type="ECO:0000313" key="3">
    <source>
        <dbReference type="Proteomes" id="UP000694547"/>
    </source>
</evidence>
<feature type="region of interest" description="Disordered" evidence="1">
    <location>
        <begin position="1"/>
        <end position="148"/>
    </location>
</feature>
<sequence>MKNKCENNKSEMEESLRKSKEKSSKKPESGKADGTCPEVCMGENQGGREFKGQLQKTVKPKRMAWQLEIRHMPKSSEPKGLSDFKEKTQVSELKGWGDSTLPDTYKKSKGAWDFTQKPLHSKGKAPPCTLGTARAPPPAGRTASTFADEDLQDSLSDDEFHVLEEEILAWEKVHLENESVSEDLLNKCEGISSDATDPKRNDLENEDTGGKSLSKTCPQTQNTFADPARPTNPQSQKESKHRYPPPLHLQKMSEDPEINKKCDGECAPVHPEVPSARAHEKMSLARDVTGSNREPHRCSRELQHTVGDVSANICPDKEPLLGSYGGRTQFKVITCNLSK</sequence>
<keyword evidence="3" id="KW-1185">Reference proteome</keyword>
<reference evidence="2" key="3">
    <citation type="submission" date="2025-09" db="UniProtKB">
        <authorList>
            <consortium name="Ensembl"/>
        </authorList>
    </citation>
    <scope>IDENTIFICATION</scope>
</reference>
<dbReference type="Proteomes" id="UP000694547">
    <property type="component" value="Chromosome 10"/>
</dbReference>
<feature type="compositionally biased region" description="Basic and acidic residues" evidence="1">
    <location>
        <begin position="251"/>
        <end position="264"/>
    </location>
</feature>
<dbReference type="Ensembl" id="ENSPEMT00000023300.2">
    <property type="protein sequence ID" value="ENSPEMP00000018966.2"/>
    <property type="gene ID" value="ENSPEMG00000028247.1"/>
</dbReference>
<feature type="compositionally biased region" description="Basic and acidic residues" evidence="1">
    <location>
        <begin position="1"/>
        <end position="31"/>
    </location>
</feature>
<accession>A0A8C8TSM7</accession>
<reference evidence="2 3" key="1">
    <citation type="submission" date="2018-10" db="EMBL/GenBank/DDBJ databases">
        <title>Improved assembly of the deer mouse Peromyscus maniculatus genome.</title>
        <authorList>
            <person name="Lassance J.-M."/>
            <person name="Hoekstra H.E."/>
        </authorList>
    </citation>
    <scope>NUCLEOTIDE SEQUENCE [LARGE SCALE GENOMIC DNA]</scope>
</reference>